<dbReference type="HOGENOM" id="CLU_868006_0_0_6"/>
<dbReference type="eggNOG" id="ENOG502ZMJN">
    <property type="taxonomic scope" value="Bacteria"/>
</dbReference>
<dbReference type="AlphaFoldDB" id="A0A0H2V6C6"/>
<sequence>MLWDFMMLKKTIFILTLFSGNVIAATVELGFENEQYNYAYRSADVFMPYIKSNFNPVTDSALNVSLTYMYQDQYGKKHKKTSEDRFKTNRDRIELYLKGYTLNRGAYSFSPSAGFRYESWDVNYDNPKKQDKWKLELRFYPNMTYKLNDQLSLYMNGFVAPVFFKTQQESRKDNNYVKGKLGAKRYNNDYYQELQILGVRYKFNNDNTLWASVYNERKYNQHSSKYDRWQLRGGYDFKVTEEFVLSPFIRYDLSYREKNLESTSNNGLSKNNKEIRTGASFSYKIIPSVKLVGEIYRQTTNIENYYGEHSEDKNRMFYKLGINKTF</sequence>
<dbReference type="InterPro" id="IPR036709">
    <property type="entry name" value="Autotransporte_beta_dom_sf"/>
</dbReference>
<dbReference type="KEGG" id="ecc:c0325"/>
<keyword evidence="2" id="KW-1185">Reference proteome</keyword>
<proteinExistence type="predicted"/>
<organism evidence="1 2">
    <name type="scientific">Escherichia coli O6:H1 (strain CFT073 / ATCC 700928 / UPEC)</name>
    <dbReference type="NCBI Taxonomy" id="199310"/>
    <lineage>
        <taxon>Bacteria</taxon>
        <taxon>Pseudomonadati</taxon>
        <taxon>Pseudomonadota</taxon>
        <taxon>Gammaproteobacteria</taxon>
        <taxon>Enterobacterales</taxon>
        <taxon>Enterobacteriaceae</taxon>
        <taxon>Escherichia</taxon>
    </lineage>
</organism>
<dbReference type="SUPFAM" id="SSF103515">
    <property type="entry name" value="Autotransporter"/>
    <property type="match status" value="1"/>
</dbReference>
<dbReference type="EMBL" id="AE014075">
    <property type="protein sequence ID" value="AAN78813.1"/>
    <property type="molecule type" value="Genomic_DNA"/>
</dbReference>
<name>A0A0H2V6C6_ECOL6</name>
<evidence type="ECO:0000313" key="2">
    <source>
        <dbReference type="Proteomes" id="UP000001410"/>
    </source>
</evidence>
<gene>
    <name evidence="1" type="ordered locus">c0325</name>
</gene>
<protein>
    <submittedName>
        <fullName evidence="1">Uncharacterized protein</fullName>
    </submittedName>
</protein>
<dbReference type="STRING" id="199310.c0325"/>
<dbReference type="SMR" id="A0A0H2V6C6"/>
<dbReference type="Proteomes" id="UP000001410">
    <property type="component" value="Chromosome"/>
</dbReference>
<accession>A0A0H2V6C6</accession>
<reference evidence="1 2" key="1">
    <citation type="journal article" date="2002" name="Proc. Natl. Acad. Sci. U.S.A.">
        <title>Extensive mosaic structure revealed by the complete genome sequence of uropathogenic Escherichia coli.</title>
        <authorList>
            <person name="Welch R.A."/>
            <person name="Burland V."/>
            <person name="Plunkett G.III."/>
            <person name="Redford P."/>
            <person name="Roesch P."/>
            <person name="Rasko D."/>
            <person name="Buckles E.L."/>
            <person name="Liou S.R."/>
            <person name="Boutin A."/>
            <person name="Hackett J."/>
            <person name="Stroud D."/>
            <person name="Mayhew G.F."/>
            <person name="Rose D.J."/>
            <person name="Zhou S."/>
            <person name="Schwartz D.C."/>
            <person name="Perna N.T."/>
            <person name="Mobley H.L."/>
            <person name="Donnenberg M.S."/>
            <person name="Blattner F.R."/>
        </authorList>
    </citation>
    <scope>NUCLEOTIDE SEQUENCE [LARGE SCALE GENOMIC DNA]</scope>
    <source>
        <strain evidence="2">CFT073 / ATCC 700928 / UPEC</strain>
    </source>
</reference>
<evidence type="ECO:0000313" key="1">
    <source>
        <dbReference type="EMBL" id="AAN78813.1"/>
    </source>
</evidence>